<protein>
    <submittedName>
        <fullName evidence="5">Glycosyltransferase</fullName>
    </submittedName>
</protein>
<evidence type="ECO:0000259" key="4">
    <source>
        <dbReference type="Pfam" id="PF13439"/>
    </source>
</evidence>
<keyword evidence="2 5" id="KW-0808">Transferase</keyword>
<dbReference type="CDD" id="cd03801">
    <property type="entry name" value="GT4_PimA-like"/>
    <property type="match status" value="1"/>
</dbReference>
<dbReference type="Proteomes" id="UP000237966">
    <property type="component" value="Unassembled WGS sequence"/>
</dbReference>
<keyword evidence="1" id="KW-0328">Glycosyltransferase</keyword>
<dbReference type="EMBL" id="PSWU01000004">
    <property type="protein sequence ID" value="PPI16436.1"/>
    <property type="molecule type" value="Genomic_DNA"/>
</dbReference>
<dbReference type="PANTHER" id="PTHR45947:SF13">
    <property type="entry name" value="TRANSFERASE"/>
    <property type="match status" value="1"/>
</dbReference>
<comment type="caution">
    <text evidence="5">The sequence shown here is derived from an EMBL/GenBank/DDBJ whole genome shotgun (WGS) entry which is preliminary data.</text>
</comment>
<dbReference type="Pfam" id="PF13692">
    <property type="entry name" value="Glyco_trans_1_4"/>
    <property type="match status" value="1"/>
</dbReference>
<sequence length="429" mass="46445">MMRCQQESETDMLEKPDQQGADRPSRCVILIVCDYALSYMGGAQTALRQQARAFHENGHVVWVAAPRASADRELSAYGVHPLDPPATLWIPGTNFPLVRNTPLLRRRLREAMVTSKIDLVITHSEFGLAAAALMAARSLGLPTLHTVHTFFWRSPRNTAFLAPWARAAYRLATGLTVGRKQLVPQPLGNTLRNMTLAACEAADVVVSPSEHQAIMLREAGLPDVRTVSNASCRGAITPTPPPENGPLRLVWAARFAPEKRLDVMLDAARLVEKQLGPQAVHIDIAGGTLPTESVPESVTVHGRVSAQEIDNLLRDAHAAVITSHGFDNQPMIALEAFRNNRPVIVSDRALDTEFGIAAILTDDTTALGLAATIVRLATDRTLLRSPTAAAASQAQLATAEEHTRRILASAAHHDGKQRRHDSVQLGGDG</sequence>
<dbReference type="Pfam" id="PF13439">
    <property type="entry name" value="Glyco_transf_4"/>
    <property type="match status" value="1"/>
</dbReference>
<dbReference type="InterPro" id="IPR028098">
    <property type="entry name" value="Glyco_trans_4-like_N"/>
</dbReference>
<dbReference type="PANTHER" id="PTHR45947">
    <property type="entry name" value="SULFOQUINOVOSYL TRANSFERASE SQD2"/>
    <property type="match status" value="1"/>
</dbReference>
<feature type="domain" description="Glycosyltransferase subfamily 4-like N-terminal" evidence="4">
    <location>
        <begin position="40"/>
        <end position="229"/>
    </location>
</feature>
<feature type="region of interest" description="Disordered" evidence="3">
    <location>
        <begin position="1"/>
        <end position="20"/>
    </location>
</feature>
<organism evidence="5 6">
    <name type="scientific">Rathayibacter toxicus</name>
    <dbReference type="NCBI Taxonomy" id="145458"/>
    <lineage>
        <taxon>Bacteria</taxon>
        <taxon>Bacillati</taxon>
        <taxon>Actinomycetota</taxon>
        <taxon>Actinomycetes</taxon>
        <taxon>Micrococcales</taxon>
        <taxon>Microbacteriaceae</taxon>
        <taxon>Rathayibacter</taxon>
    </lineage>
</organism>
<name>A0A2S5Y960_9MICO</name>
<dbReference type="Gene3D" id="3.40.50.2000">
    <property type="entry name" value="Glycogen Phosphorylase B"/>
    <property type="match status" value="2"/>
</dbReference>
<evidence type="ECO:0000256" key="1">
    <source>
        <dbReference type="ARBA" id="ARBA00022676"/>
    </source>
</evidence>
<dbReference type="GO" id="GO:1901137">
    <property type="term" value="P:carbohydrate derivative biosynthetic process"/>
    <property type="evidence" value="ECO:0007669"/>
    <property type="project" value="UniProtKB-ARBA"/>
</dbReference>
<dbReference type="OrthoDB" id="9802525at2"/>
<evidence type="ECO:0000256" key="2">
    <source>
        <dbReference type="ARBA" id="ARBA00022679"/>
    </source>
</evidence>
<dbReference type="AlphaFoldDB" id="A0A2S5Y960"/>
<dbReference type="InterPro" id="IPR050194">
    <property type="entry name" value="Glycosyltransferase_grp1"/>
</dbReference>
<feature type="region of interest" description="Disordered" evidence="3">
    <location>
        <begin position="409"/>
        <end position="429"/>
    </location>
</feature>
<evidence type="ECO:0000256" key="3">
    <source>
        <dbReference type="SAM" id="MobiDB-lite"/>
    </source>
</evidence>
<accession>A0A2S5Y960</accession>
<evidence type="ECO:0000313" key="6">
    <source>
        <dbReference type="Proteomes" id="UP000237966"/>
    </source>
</evidence>
<proteinExistence type="predicted"/>
<dbReference type="GO" id="GO:0016757">
    <property type="term" value="F:glycosyltransferase activity"/>
    <property type="evidence" value="ECO:0007669"/>
    <property type="project" value="UniProtKB-KW"/>
</dbReference>
<reference evidence="5 6" key="1">
    <citation type="submission" date="2018-02" db="EMBL/GenBank/DDBJ databases">
        <title>Bacteriophage NCPPB3778 and a type I-E CRISPR drive the evolution of the US Biological Select Agent, Rathayibacter toxicus.</title>
        <authorList>
            <person name="Davis E.W.II."/>
            <person name="Tabima J.F."/>
            <person name="Weisberg A.J."/>
            <person name="Lopes L.D."/>
            <person name="Wiseman M.S."/>
            <person name="Wiseman M.S."/>
            <person name="Pupko T."/>
            <person name="Belcher M.S."/>
            <person name="Sechler A.J."/>
            <person name="Tancos M.A."/>
            <person name="Schroeder B.K."/>
            <person name="Murray T.D."/>
            <person name="Luster D.G."/>
            <person name="Schneider W.L."/>
            <person name="Rogers E."/>
            <person name="Andreote F.D."/>
            <person name="Grunwald N.J."/>
            <person name="Putnam M.L."/>
            <person name="Chang J.H."/>
        </authorList>
    </citation>
    <scope>NUCLEOTIDE SEQUENCE [LARGE SCALE GENOMIC DNA]</scope>
    <source>
        <strain evidence="5 6">FH99</strain>
    </source>
</reference>
<dbReference type="SUPFAM" id="SSF53756">
    <property type="entry name" value="UDP-Glycosyltransferase/glycogen phosphorylase"/>
    <property type="match status" value="1"/>
</dbReference>
<evidence type="ECO:0000313" key="5">
    <source>
        <dbReference type="EMBL" id="PPI16436.1"/>
    </source>
</evidence>
<gene>
    <name evidence="5" type="ORF">C5C51_03295</name>
</gene>